<keyword evidence="1" id="KW-0812">Transmembrane</keyword>
<keyword evidence="3" id="KW-1185">Reference proteome</keyword>
<dbReference type="AlphaFoldDB" id="A0A6S7F5W5"/>
<evidence type="ECO:0000313" key="2">
    <source>
        <dbReference type="EMBL" id="CAB3935291.1"/>
    </source>
</evidence>
<dbReference type="Proteomes" id="UP000494183">
    <property type="component" value="Unassembled WGS sequence"/>
</dbReference>
<evidence type="ECO:0000256" key="1">
    <source>
        <dbReference type="SAM" id="Phobius"/>
    </source>
</evidence>
<keyword evidence="1" id="KW-0472">Membrane</keyword>
<gene>
    <name evidence="2" type="ORF">LMG6000_04251</name>
</gene>
<reference evidence="2 3" key="1">
    <citation type="submission" date="2020-04" db="EMBL/GenBank/DDBJ databases">
        <authorList>
            <person name="De Canck E."/>
        </authorList>
    </citation>
    <scope>NUCLEOTIDE SEQUENCE [LARGE SCALE GENOMIC DNA]</scope>
    <source>
        <strain evidence="2 3">LMG 6000</strain>
    </source>
</reference>
<proteinExistence type="predicted"/>
<sequence length="45" mass="5404">MRQGREWLKRWAPLAVLLAAGVLVFRAWLSMELLWVWLEQWSFCG</sequence>
<feature type="transmembrane region" description="Helical" evidence="1">
    <location>
        <begin position="12"/>
        <end position="29"/>
    </location>
</feature>
<accession>A0A6S7F5W5</accession>
<name>A0A6S7F5W5_9BURK</name>
<evidence type="ECO:0000313" key="3">
    <source>
        <dbReference type="Proteomes" id="UP000494183"/>
    </source>
</evidence>
<protein>
    <submittedName>
        <fullName evidence="2">Uncharacterized protein</fullName>
    </submittedName>
</protein>
<keyword evidence="1" id="KW-1133">Transmembrane helix</keyword>
<organism evidence="2 3">
    <name type="scientific">Achromobacter insolitus</name>
    <dbReference type="NCBI Taxonomy" id="217204"/>
    <lineage>
        <taxon>Bacteria</taxon>
        <taxon>Pseudomonadati</taxon>
        <taxon>Pseudomonadota</taxon>
        <taxon>Betaproteobacteria</taxon>
        <taxon>Burkholderiales</taxon>
        <taxon>Alcaligenaceae</taxon>
        <taxon>Achromobacter</taxon>
    </lineage>
</organism>
<dbReference type="EMBL" id="CADILH010000007">
    <property type="protein sequence ID" value="CAB3935291.1"/>
    <property type="molecule type" value="Genomic_DNA"/>
</dbReference>
<dbReference type="RefSeq" id="WP_020649398.1">
    <property type="nucleotide sequence ID" value="NZ_CADILH010000007.1"/>
</dbReference>